<sequence>MDSPSPRLKWLKPRWIIHPGLGRIATKKYSSGKHSSNIAYLGLDGSKISSNALQSLSHHDPSTRVFDSSFVHQNHDLITSFIPLDHITDIHNPIASGTLNSVDPSRELSFSACGHADNPSRDRDTNRSTSGRSEAKDKQLGGNDGQGKCQEDTSDQGAGVSDIGSD</sequence>
<protein>
    <submittedName>
        <fullName evidence="2">Uncharacterized protein</fullName>
    </submittedName>
</protein>
<keyword evidence="3" id="KW-1185">Reference proteome</keyword>
<comment type="caution">
    <text evidence="2">The sequence shown here is derived from an EMBL/GenBank/DDBJ whole genome shotgun (WGS) entry which is preliminary data.</text>
</comment>
<proteinExistence type="predicted"/>
<evidence type="ECO:0000256" key="1">
    <source>
        <dbReference type="SAM" id="MobiDB-lite"/>
    </source>
</evidence>
<evidence type="ECO:0000313" key="3">
    <source>
        <dbReference type="Proteomes" id="UP000324748"/>
    </source>
</evidence>
<dbReference type="AlphaFoldDB" id="A0A5B0PA41"/>
<evidence type="ECO:0000313" key="2">
    <source>
        <dbReference type="EMBL" id="KAA1098191.1"/>
    </source>
</evidence>
<feature type="region of interest" description="Disordered" evidence="1">
    <location>
        <begin position="110"/>
        <end position="166"/>
    </location>
</feature>
<name>A0A5B0PA41_PUCGR</name>
<reference evidence="2 3" key="1">
    <citation type="submission" date="2019-05" db="EMBL/GenBank/DDBJ databases">
        <title>Emergence of the Ug99 lineage of the wheat stem rust pathogen through somatic hybridization.</title>
        <authorList>
            <person name="Li F."/>
            <person name="Upadhyaya N.M."/>
            <person name="Sperschneider J."/>
            <person name="Matny O."/>
            <person name="Nguyen-Phuc H."/>
            <person name="Mago R."/>
            <person name="Raley C."/>
            <person name="Miller M.E."/>
            <person name="Silverstein K.A.T."/>
            <person name="Henningsen E."/>
            <person name="Hirsch C.D."/>
            <person name="Visser B."/>
            <person name="Pretorius Z.A."/>
            <person name="Steffenson B.J."/>
            <person name="Schwessinger B."/>
            <person name="Dodds P.N."/>
            <person name="Figueroa M."/>
        </authorList>
    </citation>
    <scope>NUCLEOTIDE SEQUENCE [LARGE SCALE GENOMIC DNA]</scope>
    <source>
        <strain evidence="2">21-0</strain>
    </source>
</reference>
<dbReference type="Proteomes" id="UP000324748">
    <property type="component" value="Unassembled WGS sequence"/>
</dbReference>
<dbReference type="OrthoDB" id="615426at2759"/>
<gene>
    <name evidence="2" type="ORF">PGT21_030156</name>
</gene>
<accession>A0A5B0PA41</accession>
<organism evidence="2 3">
    <name type="scientific">Puccinia graminis f. sp. tritici</name>
    <dbReference type="NCBI Taxonomy" id="56615"/>
    <lineage>
        <taxon>Eukaryota</taxon>
        <taxon>Fungi</taxon>
        <taxon>Dikarya</taxon>
        <taxon>Basidiomycota</taxon>
        <taxon>Pucciniomycotina</taxon>
        <taxon>Pucciniomycetes</taxon>
        <taxon>Pucciniales</taxon>
        <taxon>Pucciniaceae</taxon>
        <taxon>Puccinia</taxon>
    </lineage>
</organism>
<dbReference type="EMBL" id="VSWC01000066">
    <property type="protein sequence ID" value="KAA1098191.1"/>
    <property type="molecule type" value="Genomic_DNA"/>
</dbReference>